<dbReference type="AlphaFoldDB" id="A0A0J1K5Y3"/>
<dbReference type="STRING" id="320778.ABT57_10400"/>
<dbReference type="InterPro" id="IPR029033">
    <property type="entry name" value="His_PPase_superfam"/>
</dbReference>
<dbReference type="Gene3D" id="3.40.50.1240">
    <property type="entry name" value="Phosphoglycerate mutase-like"/>
    <property type="match status" value="1"/>
</dbReference>
<reference evidence="1 2" key="1">
    <citation type="submission" date="2015-05" db="EMBL/GenBank/DDBJ databases">
        <title>Photobacterium galathea sp. nov.</title>
        <authorList>
            <person name="Machado H."/>
            <person name="Gram L."/>
        </authorList>
    </citation>
    <scope>NUCLEOTIDE SEQUENCE [LARGE SCALE GENOMIC DNA]</scope>
    <source>
        <strain evidence="1 2">DSM 22954</strain>
    </source>
</reference>
<keyword evidence="2" id="KW-1185">Reference proteome</keyword>
<sequence length="171" mass="19205">MKLLFLLRHAKSSWDDPSLEDHARPLSNRGLKNIPKMVHRLNAWQWGPQLILTSSALRASETAGLFAQTLYSRPKLEAREELYTESAFELMDVIRSCTNVADRIMLVGHNPAITNLAQMLGLKADSIPTCGVVVFAFEVDCWSAIDSGQATVLYFDYPKRARPQPEELMGD</sequence>
<dbReference type="EMBL" id="LDOU01000008">
    <property type="protein sequence ID" value="KLV09777.1"/>
    <property type="molecule type" value="Genomic_DNA"/>
</dbReference>
<dbReference type="OrthoDB" id="9810154at2"/>
<protein>
    <recommendedName>
        <fullName evidence="3">Phosphohistidine phosphatase</fullName>
    </recommendedName>
</protein>
<comment type="caution">
    <text evidence="1">The sequence shown here is derived from an EMBL/GenBank/DDBJ whole genome shotgun (WGS) entry which is preliminary data.</text>
</comment>
<dbReference type="PANTHER" id="PTHR47623">
    <property type="entry name" value="OS09G0287300 PROTEIN"/>
    <property type="match status" value="1"/>
</dbReference>
<name>A0A0J1K5Y3_9GAMM</name>
<dbReference type="InterPro" id="IPR013078">
    <property type="entry name" value="His_Pase_superF_clade-1"/>
</dbReference>
<organism evidence="1 2">
    <name type="scientific">Photobacterium ganghwense</name>
    <dbReference type="NCBI Taxonomy" id="320778"/>
    <lineage>
        <taxon>Bacteria</taxon>
        <taxon>Pseudomonadati</taxon>
        <taxon>Pseudomonadota</taxon>
        <taxon>Gammaproteobacteria</taxon>
        <taxon>Vibrionales</taxon>
        <taxon>Vibrionaceae</taxon>
        <taxon>Photobacterium</taxon>
    </lineage>
</organism>
<accession>A0A0J1K5Y3</accession>
<dbReference type="PATRIC" id="fig|320778.3.peg.2262"/>
<dbReference type="CDD" id="cd07067">
    <property type="entry name" value="HP_PGM_like"/>
    <property type="match status" value="1"/>
</dbReference>
<evidence type="ECO:0000313" key="2">
    <source>
        <dbReference type="Proteomes" id="UP000035909"/>
    </source>
</evidence>
<dbReference type="PANTHER" id="PTHR47623:SF1">
    <property type="entry name" value="OS09G0287300 PROTEIN"/>
    <property type="match status" value="1"/>
</dbReference>
<proteinExistence type="predicted"/>
<dbReference type="RefSeq" id="WP_047885181.1">
    <property type="nucleotide sequence ID" value="NZ_CP071326.1"/>
</dbReference>
<dbReference type="SUPFAM" id="SSF53254">
    <property type="entry name" value="Phosphoglycerate mutase-like"/>
    <property type="match status" value="1"/>
</dbReference>
<evidence type="ECO:0000313" key="1">
    <source>
        <dbReference type="EMBL" id="KLV09777.1"/>
    </source>
</evidence>
<evidence type="ECO:0008006" key="3">
    <source>
        <dbReference type="Google" id="ProtNLM"/>
    </source>
</evidence>
<dbReference type="Pfam" id="PF00300">
    <property type="entry name" value="His_Phos_1"/>
    <property type="match status" value="1"/>
</dbReference>
<gene>
    <name evidence="1" type="ORF">ABT57_10400</name>
</gene>
<dbReference type="Proteomes" id="UP000035909">
    <property type="component" value="Unassembled WGS sequence"/>
</dbReference>